<name>A0A0F4ZCX3_9PEZI</name>
<sequence>MDGNLPPAPTPPVGGSGSVNLLNLFKFNEKGPQSVHQLHGPSGLSQQYDSQGDSQQAQQHQQHQQHQQPQQSSPHSPQSSHSQPIETPMFPMAPAAASSTACIMAPAPVAPDPTGVLAAMMRGEVKDHRNGITSPTPPATSAFNASPKPVDRAYLLNLLNRPKPSQQDDQLSQNSQQLNPVDLQQQQQQQQQQHSGAHTPQSTQQQQLLPPSHHDTPESPNSVSRSTMPHSMSPGQQSHSSIPPGYKFDHPAHEQRIPNYGNNSYYGSEPSVPPNATHLYNYPGGPDSINSYGNRDLREDSPAGSASGSRHVEVEHPPDREGHASSATSFQMLKKPQSNSHSPQASVDYVLPESGSMSISSPDHEARQHDQPSNDPFQTPHTHTTESFVSITPINKELDDVDNSTQDLFVNASDEPFAANSLQDLLLSSSTATATTPATVAVAADPDSSAAAQSAMFSSLVEPKPEIMSSPMSPTHQHAVIQQQQHHHHQQQSMLADDQSVVPAQDYAHGESNNVVNDGWNNAIPRSTYPDPSDDDGNAANDGSKSGTDDEPIGAGPTEEAIAENWENADPEEDDAIPEIKEEPLVKVFNFPMQPWISITLSDKTEPRPSFREIAIMEVARLRKEFDQVDRNLYTATSRYMAYAMSKAGGLRVIRQDDGKDAKIFSDTKDRIFNISMSVTGSKDAPLQQEAILGTGISGTVYWTQIWKNDKDLISGESHPEINGFALPPQLAQEGDAPGGILKTRARVSSGHPEFFATGRGKSISIIWPSLIMEGSYFKAGHDRVVDPDLLARACSLKINTGKAGKDFVFSQDDTVIVSLDKSGRIKFWDIRELVATSEDSDPLAPMPANTHMEIKEPLMTLGSTPEGEKAWPTSVMLLDKARPFQKRCALRYMIVGMKQNHTLQLWDLALGKPVQEFNLPHSKESDAVCSVTYHPETGMIVIGHPTRNSVYLAHLSAPKYSFRSISQADYMLRLASGDSTIPQPDSTAVISGVREYSFADRGILRSLDLLTNPASSDEKDQVLFELYAMHSKGATCIFMRQADLGWSKENKVVAGIDAEKAEIIRVDKLKALAPIPSEEVRPSNVPAIRKDGFPQGVEDSSRKVTIAESSKPKNDFKDKDATDGNLTANEKSERKTRKKKNAAQNDAAFNGSNKSARNDVKSGSQKGASGNSQESIEAMVKGMEARLNQNMADLMATSMSEMHLTMDDMMRTRNTEFDKRQIKLLDLVSDVLNDNTQKVLGVMIDKQFHESLVPAIGQATTNAINNQLSNKLSSHVGSVVQKEVQRVAPAAIQQCLHNSLQSPQFIDTLTSKVVGHISGHIQDMQGEFFSSLGHQLAPSFTGMAMQASERAAASVHERYQDEIDKLNAYRMSDRNKIDQLLSMVTRLSDTVSTLTQTNNQFQAEIMKLQQRLARDGRFGTTSHGNSSPHAIDQSPRVSTHNSLMGGSRGQADQQPVQQQVQPMMHHQHVQLGQQPSQMPLQHQQVPIQPQPQHMYKPSQSQLNQQQSSQQQSQQQQLHTLMQQSQQQQSQQQPQPQQHQPQQQQQQQQQPAVMAMQPQQQTSHSMINEYDDDLNKNIAAIQTFVGENKLEAAIVRWLQSGREHEIFARYWCGLNPLMLQDVPSLVQLSVAATVAQNLEPGPLLRAKVAWLDMCVLCLYNNLGTFDDQIKEVTPRIMTMVSAASSQLLNHLGGPHSTDPLASVLNMTVGRARAILEVLPQERQPY</sequence>
<organism evidence="8 9">
    <name type="scientific">Thielaviopsis punctulata</name>
    <dbReference type="NCBI Taxonomy" id="72032"/>
    <lineage>
        <taxon>Eukaryota</taxon>
        <taxon>Fungi</taxon>
        <taxon>Dikarya</taxon>
        <taxon>Ascomycota</taxon>
        <taxon>Pezizomycotina</taxon>
        <taxon>Sordariomycetes</taxon>
        <taxon>Hypocreomycetidae</taxon>
        <taxon>Microascales</taxon>
        <taxon>Ceratocystidaceae</taxon>
        <taxon>Thielaviopsis</taxon>
    </lineage>
</organism>
<evidence type="ECO:0000256" key="1">
    <source>
        <dbReference type="ARBA" id="ARBA00004201"/>
    </source>
</evidence>
<dbReference type="InterPro" id="IPR015943">
    <property type="entry name" value="WD40/YVTN_repeat-like_dom_sf"/>
</dbReference>
<feature type="compositionally biased region" description="Low complexity" evidence="6">
    <location>
        <begin position="45"/>
        <end position="90"/>
    </location>
</feature>
<evidence type="ECO:0000256" key="3">
    <source>
        <dbReference type="ARBA" id="ARBA00022490"/>
    </source>
</evidence>
<evidence type="ECO:0000256" key="6">
    <source>
        <dbReference type="SAM" id="MobiDB-lite"/>
    </source>
</evidence>
<proteinExistence type="inferred from homology"/>
<feature type="compositionally biased region" description="Polar residues" evidence="6">
    <location>
        <begin position="1420"/>
        <end position="1429"/>
    </location>
</feature>
<comment type="subcellular location">
    <subcellularLocation>
        <location evidence="1">Cytoplasm</location>
        <location evidence="1">P-body</location>
    </subcellularLocation>
</comment>
<feature type="compositionally biased region" description="Pro residues" evidence="6">
    <location>
        <begin position="1"/>
        <end position="12"/>
    </location>
</feature>
<comment type="similarity">
    <text evidence="2">Belongs to the WD repeat EDC4 family.</text>
</comment>
<dbReference type="EMBL" id="LAEV01001484">
    <property type="protein sequence ID" value="KKA27981.1"/>
    <property type="molecule type" value="Genomic_DNA"/>
</dbReference>
<dbReference type="SUPFAM" id="SSF50978">
    <property type="entry name" value="WD40 repeat-like"/>
    <property type="match status" value="1"/>
</dbReference>
<gene>
    <name evidence="8" type="ORF">TD95_004773</name>
</gene>
<feature type="region of interest" description="Disordered" evidence="6">
    <location>
        <begin position="1418"/>
        <end position="1563"/>
    </location>
</feature>
<accession>A0A0F4ZCX3</accession>
<protein>
    <recommendedName>
        <fullName evidence="7">EDC4-like protein pdc1 beta-propeller domain-containing protein</fullName>
    </recommendedName>
</protein>
<feature type="compositionally biased region" description="Basic and acidic residues" evidence="6">
    <location>
        <begin position="1111"/>
        <end position="1123"/>
    </location>
</feature>
<evidence type="ECO:0000313" key="9">
    <source>
        <dbReference type="Proteomes" id="UP000033483"/>
    </source>
</evidence>
<keyword evidence="9" id="KW-1185">Reference proteome</keyword>
<feature type="region of interest" description="Disordered" evidence="6">
    <location>
        <begin position="32"/>
        <end position="90"/>
    </location>
</feature>
<evidence type="ECO:0000259" key="7">
    <source>
        <dbReference type="Pfam" id="PF24106"/>
    </source>
</evidence>
<dbReference type="PANTHER" id="PTHR15598:SF5">
    <property type="entry name" value="ENHANCER OF MRNA-DECAPPING PROTEIN 4"/>
    <property type="match status" value="1"/>
</dbReference>
<dbReference type="Gene3D" id="2.130.10.10">
    <property type="entry name" value="YVTN repeat-like/Quinoprotein amine dehydrogenase"/>
    <property type="match status" value="1"/>
</dbReference>
<feature type="compositionally biased region" description="Low complexity" evidence="6">
    <location>
        <begin position="180"/>
        <end position="211"/>
    </location>
</feature>
<dbReference type="OrthoDB" id="21128at2759"/>
<feature type="compositionally biased region" description="Polar residues" evidence="6">
    <location>
        <begin position="218"/>
        <end position="241"/>
    </location>
</feature>
<feature type="domain" description="EDC4-like protein pdc1 beta-propeller" evidence="7">
    <location>
        <begin position="610"/>
        <end position="954"/>
    </location>
</feature>
<feature type="compositionally biased region" description="Polar residues" evidence="6">
    <location>
        <begin position="1436"/>
        <end position="1445"/>
    </location>
</feature>
<feature type="region of interest" description="Disordered" evidence="6">
    <location>
        <begin position="510"/>
        <end position="556"/>
    </location>
</feature>
<comment type="caution">
    <text evidence="8">The sequence shown here is derived from an EMBL/GenBank/DDBJ whole genome shotgun (WGS) entry which is preliminary data.</text>
</comment>
<dbReference type="FunFam" id="2.130.10.10:FF:000817">
    <property type="entry name" value="WGS project CABT00000000 data, contig 2.15"/>
    <property type="match status" value="1"/>
</dbReference>
<keyword evidence="3" id="KW-0963">Cytoplasm</keyword>
<evidence type="ECO:0000256" key="4">
    <source>
        <dbReference type="ARBA" id="ARBA00022574"/>
    </source>
</evidence>
<keyword evidence="5" id="KW-0677">Repeat</keyword>
<evidence type="ECO:0000256" key="2">
    <source>
        <dbReference type="ARBA" id="ARBA00009639"/>
    </source>
</evidence>
<dbReference type="PANTHER" id="PTHR15598">
    <property type="entry name" value="ENHANCER OF MRNA-DECAPPING PROTEIN 4"/>
    <property type="match status" value="1"/>
</dbReference>
<evidence type="ECO:0000313" key="8">
    <source>
        <dbReference type="EMBL" id="KKA27981.1"/>
    </source>
</evidence>
<evidence type="ECO:0000256" key="5">
    <source>
        <dbReference type="ARBA" id="ARBA00022737"/>
    </source>
</evidence>
<dbReference type="InterPro" id="IPR036322">
    <property type="entry name" value="WD40_repeat_dom_sf"/>
</dbReference>
<dbReference type="InterPro" id="IPR055393">
    <property type="entry name" value="Beta-prop_EDC4L"/>
</dbReference>
<feature type="region of interest" description="Disordered" evidence="6">
    <location>
        <begin position="1079"/>
        <end position="1176"/>
    </location>
</feature>
<feature type="compositionally biased region" description="Basic and acidic residues" evidence="6">
    <location>
        <begin position="362"/>
        <end position="372"/>
    </location>
</feature>
<feature type="compositionally biased region" description="Low complexity" evidence="6">
    <location>
        <begin position="1454"/>
        <end position="1561"/>
    </location>
</feature>
<dbReference type="Pfam" id="PF24106">
    <property type="entry name" value="Beta-prop_EDC4L"/>
    <property type="match status" value="1"/>
</dbReference>
<feature type="region of interest" description="Disordered" evidence="6">
    <location>
        <begin position="1"/>
        <end position="20"/>
    </location>
</feature>
<feature type="region of interest" description="Disordered" evidence="6">
    <location>
        <begin position="353"/>
        <end position="385"/>
    </location>
</feature>
<dbReference type="Proteomes" id="UP000033483">
    <property type="component" value="Unassembled WGS sequence"/>
</dbReference>
<feature type="region of interest" description="Disordered" evidence="6">
    <location>
        <begin position="180"/>
        <end position="326"/>
    </location>
</feature>
<feature type="compositionally biased region" description="Polar residues" evidence="6">
    <location>
        <begin position="511"/>
        <end position="520"/>
    </location>
</feature>
<feature type="compositionally biased region" description="Basic and acidic residues" evidence="6">
    <location>
        <begin position="310"/>
        <end position="323"/>
    </location>
</feature>
<feature type="region of interest" description="Disordered" evidence="6">
    <location>
        <begin position="465"/>
        <end position="498"/>
    </location>
</feature>
<feature type="compositionally biased region" description="Polar residues" evidence="6">
    <location>
        <begin position="1151"/>
        <end position="1176"/>
    </location>
</feature>
<dbReference type="GO" id="GO:0000932">
    <property type="term" value="C:P-body"/>
    <property type="evidence" value="ECO:0007669"/>
    <property type="project" value="UniProtKB-SubCell"/>
</dbReference>
<reference evidence="8 9" key="1">
    <citation type="submission" date="2015-03" db="EMBL/GenBank/DDBJ databases">
        <authorList>
            <person name="Radwan O."/>
            <person name="Al-Naeli F.A."/>
            <person name="Rendon G.A."/>
            <person name="Fields C."/>
        </authorList>
    </citation>
    <scope>NUCLEOTIDE SEQUENCE [LARGE SCALE GENOMIC DNA]</scope>
    <source>
        <strain evidence="8">CR-DP1</strain>
    </source>
</reference>
<dbReference type="GO" id="GO:0031087">
    <property type="term" value="P:deadenylation-independent decapping of nuclear-transcribed mRNA"/>
    <property type="evidence" value="ECO:0007669"/>
    <property type="project" value="InterPro"/>
</dbReference>
<feature type="compositionally biased region" description="Basic and acidic residues" evidence="6">
    <location>
        <begin position="247"/>
        <end position="256"/>
    </location>
</feature>
<feature type="compositionally biased region" description="Polar residues" evidence="6">
    <location>
        <begin position="373"/>
        <end position="385"/>
    </location>
</feature>
<keyword evidence="4" id="KW-0853">WD repeat</keyword>
<dbReference type="InterPro" id="IPR045152">
    <property type="entry name" value="EDC4-like"/>
</dbReference>